<dbReference type="Proteomes" id="UP001179181">
    <property type="component" value="Unassembled WGS sequence"/>
</dbReference>
<sequence length="122" mass="14355">MKILYTIICLLLINLISVKAQTITEVDHGAYFADFYVMQVKPMQFEINYKFPKTDRVLVRIKDAEQNIIFAEKTLVYKKYHKYFDLSTMQDGQYTFELTDGDEKFVQSFTVSTKTERVARAL</sequence>
<organism evidence="1 2">
    <name type="scientific">Dyadobacter arcticus</name>
    <dbReference type="NCBI Taxonomy" id="1078754"/>
    <lineage>
        <taxon>Bacteria</taxon>
        <taxon>Pseudomonadati</taxon>
        <taxon>Bacteroidota</taxon>
        <taxon>Cytophagia</taxon>
        <taxon>Cytophagales</taxon>
        <taxon>Spirosomataceae</taxon>
        <taxon>Dyadobacter</taxon>
    </lineage>
</organism>
<accession>A0ABX0UFJ0</accession>
<name>A0ABX0UFJ0_9BACT</name>
<protein>
    <recommendedName>
        <fullName evidence="3">Por secretion system C-terminal sorting domain-containing protein</fullName>
    </recommendedName>
</protein>
<keyword evidence="2" id="KW-1185">Reference proteome</keyword>
<evidence type="ECO:0000313" key="1">
    <source>
        <dbReference type="EMBL" id="NIJ51768.1"/>
    </source>
</evidence>
<dbReference type="EMBL" id="JAASQJ010000001">
    <property type="protein sequence ID" value="NIJ51768.1"/>
    <property type="molecule type" value="Genomic_DNA"/>
</dbReference>
<gene>
    <name evidence="1" type="ORF">FHS68_000924</name>
</gene>
<evidence type="ECO:0000313" key="2">
    <source>
        <dbReference type="Proteomes" id="UP001179181"/>
    </source>
</evidence>
<reference evidence="1 2" key="1">
    <citation type="submission" date="2020-03" db="EMBL/GenBank/DDBJ databases">
        <title>Genomic Encyclopedia of Type Strains, Phase IV (KMG-IV): sequencing the most valuable type-strain genomes for metagenomic binning, comparative biology and taxonomic classification.</title>
        <authorList>
            <person name="Goeker M."/>
        </authorList>
    </citation>
    <scope>NUCLEOTIDE SEQUENCE [LARGE SCALE GENOMIC DNA]</scope>
    <source>
        <strain evidence="1 2">DSM 102865</strain>
    </source>
</reference>
<proteinExistence type="predicted"/>
<comment type="caution">
    <text evidence="1">The sequence shown here is derived from an EMBL/GenBank/DDBJ whole genome shotgun (WGS) entry which is preliminary data.</text>
</comment>
<evidence type="ECO:0008006" key="3">
    <source>
        <dbReference type="Google" id="ProtNLM"/>
    </source>
</evidence>
<dbReference type="RefSeq" id="WP_167267630.1">
    <property type="nucleotide sequence ID" value="NZ_JAASQJ010000001.1"/>
</dbReference>